<organism evidence="7 8">
    <name type="scientific">Plesiocystis pacifica SIR-1</name>
    <dbReference type="NCBI Taxonomy" id="391625"/>
    <lineage>
        <taxon>Bacteria</taxon>
        <taxon>Pseudomonadati</taxon>
        <taxon>Myxococcota</taxon>
        <taxon>Polyangia</taxon>
        <taxon>Nannocystales</taxon>
        <taxon>Nannocystaceae</taxon>
        <taxon>Plesiocystis</taxon>
    </lineage>
</organism>
<evidence type="ECO:0000256" key="4">
    <source>
        <dbReference type="SAM" id="SignalP"/>
    </source>
</evidence>
<sequence>MTKNSTLPKLLVLGTLASALSLTLGCDTGESPELDDEFADADLREGNLPGPAASKWRIRNAAAQANTGQWVIREMAFCADAECDSPLTGGVAFDSGDSQSWSLPANAFDGDTATMWKTFDTDVAGQSYIGLDFGQPTSVAGLRLQGDNVVYSVDSIYVEYYDEAAQEWVTADYLAKLPAQATSTRAVQAREAFPTQWRVRNAAVQENTGQIVVREMAFCADAECAEPLTDGVAFDSGDSQSWSLPANAFDGETTTMWKTFDADVEGQSHLGMDFGEITEIGGLSIQTDNVVYSVDAIYVEYYDVVAEQWVTYDYLGKLPASSELVRPLAQRERFPTRWRVRNAAVQENTGQIVVREMAFCEDAGCLSPRTDGEAFDSGDSRSWSLPANAFDGDTTTMWKTFDADVLGQSHLGMDFGELFEPEGVSIQTDNVVYSVDAIYVEYYDVVAKQWVSADYLGDLPASTTLTRPLLGAVTLDPISSLLLDDSGANASDGDAASVVGGALFSTEAAPITTYNRGALELDGTSGYATLPNGPDVSYGDEDFTVALWVRADEQLDLSKPDNDVVEKWSGGGGYPFVIRYINQNSGNVGKIVAARYDGSKHPSVLSTATINDGQFHHVAFVKSGDALRLYIDGQQQGGDVTDTTGPNTHNDSPLYIGRRGAAAPYDNFFAGAVDDLNIFDRGLSQAQIEALMAR</sequence>
<feature type="chain" id="PRO_5002695308" evidence="4">
    <location>
        <begin position="20"/>
        <end position="694"/>
    </location>
</feature>
<keyword evidence="3" id="KW-1015">Disulfide bond</keyword>
<dbReference type="InterPro" id="IPR008979">
    <property type="entry name" value="Galactose-bd-like_sf"/>
</dbReference>
<dbReference type="Proteomes" id="UP000005801">
    <property type="component" value="Unassembled WGS sequence"/>
</dbReference>
<dbReference type="RefSeq" id="WP_006973683.1">
    <property type="nucleotide sequence ID" value="NZ_ABCS01000051.1"/>
</dbReference>
<dbReference type="Gene3D" id="2.60.120.200">
    <property type="match status" value="1"/>
</dbReference>
<feature type="signal peptide" evidence="4">
    <location>
        <begin position="1"/>
        <end position="19"/>
    </location>
</feature>
<dbReference type="SUPFAM" id="SSF49785">
    <property type="entry name" value="Galactose-binding domain-like"/>
    <property type="match status" value="2"/>
</dbReference>
<keyword evidence="1" id="KW-0245">EGF-like domain</keyword>
<feature type="domain" description="LamG-like jellyroll fold" evidence="6">
    <location>
        <begin position="541"/>
        <end position="686"/>
    </location>
</feature>
<gene>
    <name evidence="7" type="ORF">PPSIR1_30641</name>
</gene>
<evidence type="ECO:0000259" key="5">
    <source>
        <dbReference type="SMART" id="SM00282"/>
    </source>
</evidence>
<evidence type="ECO:0000256" key="3">
    <source>
        <dbReference type="ARBA" id="ARBA00023157"/>
    </source>
</evidence>
<dbReference type="SUPFAM" id="SSF49899">
    <property type="entry name" value="Concanavalin A-like lectins/glucanases"/>
    <property type="match status" value="1"/>
</dbReference>
<dbReference type="InterPro" id="IPR013320">
    <property type="entry name" value="ConA-like_dom_sf"/>
</dbReference>
<dbReference type="CDD" id="cd00110">
    <property type="entry name" value="LamG"/>
    <property type="match status" value="1"/>
</dbReference>
<name>A6GAE1_9BACT</name>
<feature type="domain" description="Laminin G" evidence="5">
    <location>
        <begin position="541"/>
        <end position="681"/>
    </location>
</feature>
<evidence type="ECO:0000313" key="7">
    <source>
        <dbReference type="EMBL" id="EDM77129.1"/>
    </source>
</evidence>
<evidence type="ECO:0000259" key="6">
    <source>
        <dbReference type="SMART" id="SM00560"/>
    </source>
</evidence>
<dbReference type="AlphaFoldDB" id="A6GAE1"/>
<dbReference type="PROSITE" id="PS51257">
    <property type="entry name" value="PROKAR_LIPOPROTEIN"/>
    <property type="match status" value="1"/>
</dbReference>
<dbReference type="eggNOG" id="COG4733">
    <property type="taxonomic scope" value="Bacteria"/>
</dbReference>
<dbReference type="Gene3D" id="2.60.120.260">
    <property type="entry name" value="Galactose-binding domain-like"/>
    <property type="match status" value="2"/>
</dbReference>
<evidence type="ECO:0000313" key="8">
    <source>
        <dbReference type="Proteomes" id="UP000005801"/>
    </source>
</evidence>
<keyword evidence="2 4" id="KW-0732">Signal</keyword>
<accession>A6GAE1</accession>
<dbReference type="InterPro" id="IPR000421">
    <property type="entry name" value="FA58C"/>
</dbReference>
<protein>
    <submittedName>
        <fullName evidence="7">Putative neuraminidase</fullName>
    </submittedName>
</protein>
<dbReference type="Pfam" id="PF00754">
    <property type="entry name" value="F5_F8_type_C"/>
    <property type="match status" value="1"/>
</dbReference>
<reference evidence="7 8" key="1">
    <citation type="submission" date="2007-06" db="EMBL/GenBank/DDBJ databases">
        <authorList>
            <person name="Shimkets L."/>
            <person name="Ferriera S."/>
            <person name="Johnson J."/>
            <person name="Kravitz S."/>
            <person name="Beeson K."/>
            <person name="Sutton G."/>
            <person name="Rogers Y.-H."/>
            <person name="Friedman R."/>
            <person name="Frazier M."/>
            <person name="Venter J.C."/>
        </authorList>
    </citation>
    <scope>NUCLEOTIDE SEQUENCE [LARGE SCALE GENOMIC DNA]</scope>
    <source>
        <strain evidence="7 8">SIR-1</strain>
    </source>
</reference>
<evidence type="ECO:0000256" key="2">
    <source>
        <dbReference type="ARBA" id="ARBA00022729"/>
    </source>
</evidence>
<dbReference type="EMBL" id="ABCS01000051">
    <property type="protein sequence ID" value="EDM77129.1"/>
    <property type="molecule type" value="Genomic_DNA"/>
</dbReference>
<dbReference type="OrthoDB" id="5296313at2"/>
<comment type="caution">
    <text evidence="7">The sequence shown here is derived from an EMBL/GenBank/DDBJ whole genome shotgun (WGS) entry which is preliminary data.</text>
</comment>
<dbReference type="Pfam" id="PF13385">
    <property type="entry name" value="Laminin_G_3"/>
    <property type="match status" value="1"/>
</dbReference>
<dbReference type="InterPro" id="IPR001791">
    <property type="entry name" value="Laminin_G"/>
</dbReference>
<dbReference type="SMART" id="SM00560">
    <property type="entry name" value="LamGL"/>
    <property type="match status" value="1"/>
</dbReference>
<dbReference type="STRING" id="391625.PPSIR1_30641"/>
<keyword evidence="8" id="KW-1185">Reference proteome</keyword>
<proteinExistence type="predicted"/>
<evidence type="ECO:0000256" key="1">
    <source>
        <dbReference type="ARBA" id="ARBA00022536"/>
    </source>
</evidence>
<dbReference type="InterPro" id="IPR006558">
    <property type="entry name" value="LamG-like"/>
</dbReference>
<dbReference type="SMART" id="SM00282">
    <property type="entry name" value="LamG"/>
    <property type="match status" value="1"/>
</dbReference>